<sequence>MNGIPTKLIASGVAFVALIILFITAFGINDAGHRTVVQYPTGTLYVKFTPGIYPQWFGTTEVYNDVLTFDYDKTPSKDESSIDQLGISVRYQDGGTGTVYGKARFTLPNDEDTMLHLHKAFRSNRGVAQKLIKSVTEEGMNLTAGLMSSEEAYAEKRSIYTQWASQQISQGKFQTRLETITSVDESTGKTVTKNIPVISYGEDGLPIHLNSDLEDYGIDVNGFQITDWDFEPKTLQQIATKREATMAIITAKANAERAKQDAITSEEQGKANVMMAKYEKEVVKERAIVDAQREKEVAVITAQKNVEVARQMKLEAEQKKLAAVEYKQEQILRGEGDGAYKRIVMEADGALAQKLATYERVMNRFAGAVEKQKWVPEIQMGQSTSGGSSAMTLIEMMGVKAAKDLSLDMKVKD</sequence>
<dbReference type="RefSeq" id="WP_183911217.1">
    <property type="nucleotide sequence ID" value="NZ_JACHXZ010000004.1"/>
</dbReference>
<dbReference type="InterPro" id="IPR001107">
    <property type="entry name" value="Band_7"/>
</dbReference>
<evidence type="ECO:0000256" key="1">
    <source>
        <dbReference type="SAM" id="Coils"/>
    </source>
</evidence>
<keyword evidence="4" id="KW-1185">Reference proteome</keyword>
<dbReference type="EMBL" id="JACHXZ010000004">
    <property type="protein sequence ID" value="MBB3169724.1"/>
    <property type="molecule type" value="Genomic_DNA"/>
</dbReference>
<keyword evidence="1" id="KW-0175">Coiled coil</keyword>
<organism evidence="3 4">
    <name type="scientific">Simiduia aestuariiviva</name>
    <dbReference type="NCBI Taxonomy" id="1510459"/>
    <lineage>
        <taxon>Bacteria</taxon>
        <taxon>Pseudomonadati</taxon>
        <taxon>Pseudomonadota</taxon>
        <taxon>Gammaproteobacteria</taxon>
        <taxon>Cellvibrionales</taxon>
        <taxon>Cellvibrionaceae</taxon>
        <taxon>Simiduia</taxon>
    </lineage>
</organism>
<protein>
    <recommendedName>
        <fullName evidence="2">Band 7 domain-containing protein</fullName>
    </recommendedName>
</protein>
<comment type="caution">
    <text evidence="3">The sequence shown here is derived from an EMBL/GenBank/DDBJ whole genome shotgun (WGS) entry which is preliminary data.</text>
</comment>
<reference evidence="3 4" key="1">
    <citation type="submission" date="2020-08" db="EMBL/GenBank/DDBJ databases">
        <title>Genomic Encyclopedia of Type Strains, Phase III (KMG-III): the genomes of soil and plant-associated and newly described type strains.</title>
        <authorList>
            <person name="Whitman W."/>
        </authorList>
    </citation>
    <scope>NUCLEOTIDE SEQUENCE [LARGE SCALE GENOMIC DNA]</scope>
    <source>
        <strain evidence="3 4">CECT 8571</strain>
    </source>
</reference>
<dbReference type="AlphaFoldDB" id="A0A839UNH0"/>
<dbReference type="Pfam" id="PF01145">
    <property type="entry name" value="Band_7"/>
    <property type="match status" value="1"/>
</dbReference>
<evidence type="ECO:0000313" key="4">
    <source>
        <dbReference type="Proteomes" id="UP000559987"/>
    </source>
</evidence>
<feature type="domain" description="Band 7" evidence="2">
    <location>
        <begin position="31"/>
        <end position="260"/>
    </location>
</feature>
<feature type="coiled-coil region" evidence="1">
    <location>
        <begin position="275"/>
        <end position="329"/>
    </location>
</feature>
<gene>
    <name evidence="3" type="ORF">FHS30_002937</name>
</gene>
<dbReference type="Proteomes" id="UP000559987">
    <property type="component" value="Unassembled WGS sequence"/>
</dbReference>
<name>A0A839UNH0_9GAMM</name>
<evidence type="ECO:0000313" key="3">
    <source>
        <dbReference type="EMBL" id="MBB3169724.1"/>
    </source>
</evidence>
<accession>A0A839UNH0</accession>
<proteinExistence type="predicted"/>
<evidence type="ECO:0000259" key="2">
    <source>
        <dbReference type="Pfam" id="PF01145"/>
    </source>
</evidence>